<evidence type="ECO:0000313" key="2">
    <source>
        <dbReference type="EMBL" id="OGZ37332.1"/>
    </source>
</evidence>
<organism evidence="2 3">
    <name type="scientific">Candidatus Portnoybacteria bacterium RIFCSPHIGHO2_12_FULL_38_9</name>
    <dbReference type="NCBI Taxonomy" id="1801997"/>
    <lineage>
        <taxon>Bacteria</taxon>
        <taxon>Candidatus Portnoyibacteriota</taxon>
    </lineage>
</organism>
<keyword evidence="1" id="KW-0472">Membrane</keyword>
<keyword evidence="1" id="KW-1133">Transmembrane helix</keyword>
<dbReference type="AlphaFoldDB" id="A0A1G2FHR8"/>
<dbReference type="Proteomes" id="UP000177061">
    <property type="component" value="Unassembled WGS sequence"/>
</dbReference>
<gene>
    <name evidence="2" type="ORF">A3J64_01985</name>
</gene>
<reference evidence="2 3" key="1">
    <citation type="journal article" date="2016" name="Nat. Commun.">
        <title>Thousands of microbial genomes shed light on interconnected biogeochemical processes in an aquifer system.</title>
        <authorList>
            <person name="Anantharaman K."/>
            <person name="Brown C.T."/>
            <person name="Hug L.A."/>
            <person name="Sharon I."/>
            <person name="Castelle C.J."/>
            <person name="Probst A.J."/>
            <person name="Thomas B.C."/>
            <person name="Singh A."/>
            <person name="Wilkins M.J."/>
            <person name="Karaoz U."/>
            <person name="Brodie E.L."/>
            <person name="Williams K.H."/>
            <person name="Hubbard S.S."/>
            <person name="Banfield J.F."/>
        </authorList>
    </citation>
    <scope>NUCLEOTIDE SEQUENCE [LARGE SCALE GENOMIC DNA]</scope>
</reference>
<name>A0A1G2FHR8_9BACT</name>
<accession>A0A1G2FHR8</accession>
<proteinExistence type="predicted"/>
<sequence>MDADVFSPRKEAMIEIAMVISKLLVLVTYLFLMCLLLTVIIIETPINWLVIMITNKKRRVGMIEKIDEMVIEKFVEKWG</sequence>
<evidence type="ECO:0000313" key="3">
    <source>
        <dbReference type="Proteomes" id="UP000177061"/>
    </source>
</evidence>
<dbReference type="EMBL" id="MHNB01000011">
    <property type="protein sequence ID" value="OGZ37332.1"/>
    <property type="molecule type" value="Genomic_DNA"/>
</dbReference>
<feature type="transmembrane region" description="Helical" evidence="1">
    <location>
        <begin position="23"/>
        <end position="50"/>
    </location>
</feature>
<evidence type="ECO:0000256" key="1">
    <source>
        <dbReference type="SAM" id="Phobius"/>
    </source>
</evidence>
<keyword evidence="1" id="KW-0812">Transmembrane</keyword>
<protein>
    <submittedName>
        <fullName evidence="2">Uncharacterized protein</fullName>
    </submittedName>
</protein>
<comment type="caution">
    <text evidence="2">The sequence shown here is derived from an EMBL/GenBank/DDBJ whole genome shotgun (WGS) entry which is preliminary data.</text>
</comment>